<dbReference type="RefSeq" id="WP_277094764.1">
    <property type="nucleotide sequence ID" value="NZ_VTDN01000004.1"/>
</dbReference>
<feature type="binding site" evidence="5">
    <location>
        <position position="96"/>
    </location>
    <ligand>
        <name>[4Fe-4S] cluster</name>
        <dbReference type="ChEBI" id="CHEBI:49883"/>
    </ligand>
</feature>
<feature type="binding site" evidence="5">
    <location>
        <position position="74"/>
    </location>
    <ligand>
        <name>isopentenyl diphosphate</name>
        <dbReference type="ChEBI" id="CHEBI:128769"/>
    </ligand>
</feature>
<feature type="binding site" evidence="5">
    <location>
        <position position="270"/>
    </location>
    <ligand>
        <name>dimethylallyl diphosphate</name>
        <dbReference type="ChEBI" id="CHEBI:57623"/>
    </ligand>
</feature>
<feature type="binding site" evidence="5">
    <location>
        <position position="41"/>
    </location>
    <ligand>
        <name>(2E)-4-hydroxy-3-methylbut-2-enyl diphosphate</name>
        <dbReference type="ChEBI" id="CHEBI:128753"/>
    </ligand>
</feature>
<dbReference type="NCBIfam" id="NF002190">
    <property type="entry name" value="PRK01045.1-4"/>
    <property type="match status" value="1"/>
</dbReference>
<comment type="similarity">
    <text evidence="5">Belongs to the IspH family.</text>
</comment>
<dbReference type="NCBIfam" id="TIGR00216">
    <property type="entry name" value="ispH_lytB"/>
    <property type="match status" value="1"/>
</dbReference>
<dbReference type="GO" id="GO:0051745">
    <property type="term" value="F:4-hydroxy-3-methylbut-2-enyl diphosphate reductase activity"/>
    <property type="evidence" value="ECO:0007669"/>
    <property type="project" value="UniProtKB-EC"/>
</dbReference>
<evidence type="ECO:0000313" key="6">
    <source>
        <dbReference type="EMBL" id="MEB5476683.1"/>
    </source>
</evidence>
<feature type="binding site" evidence="5">
    <location>
        <position position="124"/>
    </location>
    <ligand>
        <name>isopentenyl diphosphate</name>
        <dbReference type="ChEBI" id="CHEBI:128769"/>
    </ligand>
</feature>
<feature type="binding site" evidence="5">
    <location>
        <position position="226"/>
    </location>
    <ligand>
        <name>dimethylallyl diphosphate</name>
        <dbReference type="ChEBI" id="CHEBI:57623"/>
    </ligand>
</feature>
<comment type="cofactor">
    <cofactor evidence="5">
        <name>[4Fe-4S] cluster</name>
        <dbReference type="ChEBI" id="CHEBI:49883"/>
    </cofactor>
    <text evidence="5">Binds 1 [4Fe-4S] cluster per subunit.</text>
</comment>
<dbReference type="PANTHER" id="PTHR30426:SF0">
    <property type="entry name" value="4-HYDROXY-3-METHYLBUT-2-ENYL DIPHOSPHATE REDUCTASE"/>
    <property type="match status" value="1"/>
</dbReference>
<evidence type="ECO:0000256" key="2">
    <source>
        <dbReference type="ARBA" id="ARBA00022723"/>
    </source>
</evidence>
<sequence>MEIVLANPRGFCAGVDRAIAIVNRALECFSHPIYVRHEVVHNKFVVDDLRQRGAIFVDELDEVPDDNIVIFSAHGVSKAVQDEAKRRGLKVFDATCPLVTKVHIEVTKYAREGREAILIGHHGHPEVEGTMGQYDLTYGGHIYLVEDENDVKNLEVVNPEYLAFVTQTTLSIDDTAKVIDALRQKFPEIKGPRKDDICYATQNRQDAVRDLAQQCDIVLVVGSPNSSNSNRLRELAERMGKTAFLVDNADELDQNWFVGACKIGVTAGASAPEILIKQVIQRLQDWGAVSANELDGRAENITFSLPKELRIQVVQA</sequence>
<dbReference type="CDD" id="cd13944">
    <property type="entry name" value="lytB_ispH"/>
    <property type="match status" value="1"/>
</dbReference>
<feature type="binding site" evidence="5">
    <location>
        <position position="168"/>
    </location>
    <ligand>
        <name>(2E)-4-hydroxy-3-methylbut-2-enyl diphosphate</name>
        <dbReference type="ChEBI" id="CHEBI:128753"/>
    </ligand>
</feature>
<keyword evidence="5" id="KW-0414">Isoprene biosynthesis</keyword>
<keyword evidence="7" id="KW-1185">Reference proteome</keyword>
<dbReference type="InterPro" id="IPR003451">
    <property type="entry name" value="LytB/IspH"/>
</dbReference>
<evidence type="ECO:0000256" key="5">
    <source>
        <dbReference type="HAMAP-Rule" id="MF_00191"/>
    </source>
</evidence>
<name>A0ABU6DS88_9GAMM</name>
<evidence type="ECO:0000313" key="7">
    <source>
        <dbReference type="Proteomes" id="UP001339883"/>
    </source>
</evidence>
<feature type="binding site" evidence="5">
    <location>
        <position position="270"/>
    </location>
    <ligand>
        <name>(2E)-4-hydroxy-3-methylbut-2-enyl diphosphate</name>
        <dbReference type="ChEBI" id="CHEBI:128753"/>
    </ligand>
</feature>
<feature type="binding site" evidence="5">
    <location>
        <position position="270"/>
    </location>
    <ligand>
        <name>isopentenyl diphosphate</name>
        <dbReference type="ChEBI" id="CHEBI:128769"/>
    </ligand>
</feature>
<evidence type="ECO:0000256" key="3">
    <source>
        <dbReference type="ARBA" id="ARBA00023004"/>
    </source>
</evidence>
<feature type="binding site" evidence="5">
    <location>
        <position position="228"/>
    </location>
    <ligand>
        <name>isopentenyl diphosphate</name>
        <dbReference type="ChEBI" id="CHEBI:128769"/>
    </ligand>
</feature>
<feature type="binding site" evidence="5">
    <location>
        <position position="41"/>
    </location>
    <ligand>
        <name>dimethylallyl diphosphate</name>
        <dbReference type="ChEBI" id="CHEBI:57623"/>
    </ligand>
</feature>
<gene>
    <name evidence="5 6" type="primary">ispH</name>
    <name evidence="6" type="synonym">lytB</name>
    <name evidence="6" type="ORF">I2F25_06430</name>
</gene>
<feature type="binding site" evidence="5">
    <location>
        <position position="124"/>
    </location>
    <ligand>
        <name>dimethylallyl diphosphate</name>
        <dbReference type="ChEBI" id="CHEBI:57623"/>
    </ligand>
</feature>
<keyword evidence="3 5" id="KW-0408">Iron</keyword>
<feature type="binding site" evidence="5">
    <location>
        <position position="227"/>
    </location>
    <ligand>
        <name>dimethylallyl diphosphate</name>
        <dbReference type="ChEBI" id="CHEBI:57623"/>
    </ligand>
</feature>
<feature type="binding site" evidence="5">
    <location>
        <position position="74"/>
    </location>
    <ligand>
        <name>dimethylallyl diphosphate</name>
        <dbReference type="ChEBI" id="CHEBI:57623"/>
    </ligand>
</feature>
<feature type="binding site" evidence="5">
    <location>
        <position position="228"/>
    </location>
    <ligand>
        <name>(2E)-4-hydroxy-3-methylbut-2-enyl diphosphate</name>
        <dbReference type="ChEBI" id="CHEBI:128753"/>
    </ligand>
</feature>
<feature type="active site" description="Proton donor" evidence="5">
    <location>
        <position position="126"/>
    </location>
</feature>
<comment type="pathway">
    <text evidence="5">Isoprenoid biosynthesis; dimethylallyl diphosphate biosynthesis; dimethylallyl diphosphate from (2E)-4-hydroxy-3-methylbutenyl diphosphate: step 1/1.</text>
</comment>
<keyword evidence="2 5" id="KW-0479">Metal-binding</keyword>
<keyword evidence="4 5" id="KW-0411">Iron-sulfur</keyword>
<feature type="binding site" evidence="5">
    <location>
        <position position="124"/>
    </location>
    <ligand>
        <name>(2E)-4-hydroxy-3-methylbut-2-enyl diphosphate</name>
        <dbReference type="ChEBI" id="CHEBI:128753"/>
    </ligand>
</feature>
<evidence type="ECO:0000256" key="1">
    <source>
        <dbReference type="ARBA" id="ARBA00022485"/>
    </source>
</evidence>
<feature type="binding site" evidence="5">
    <location>
        <position position="227"/>
    </location>
    <ligand>
        <name>isopentenyl diphosphate</name>
        <dbReference type="ChEBI" id="CHEBI:128769"/>
    </ligand>
</feature>
<dbReference type="HAMAP" id="MF_00191">
    <property type="entry name" value="IspH"/>
    <property type="match status" value="1"/>
</dbReference>
<comment type="caution">
    <text evidence="6">The sequence shown here is derived from an EMBL/GenBank/DDBJ whole genome shotgun (WGS) entry which is preliminary data.</text>
</comment>
<dbReference type="EC" id="1.17.7.4" evidence="5"/>
<feature type="binding site" evidence="5">
    <location>
        <position position="12"/>
    </location>
    <ligand>
        <name>[4Fe-4S] cluster</name>
        <dbReference type="ChEBI" id="CHEBI:49883"/>
    </ligand>
</feature>
<comment type="catalytic activity">
    <reaction evidence="5">
        <text>isopentenyl diphosphate + 2 oxidized [2Fe-2S]-[ferredoxin] + H2O = (2E)-4-hydroxy-3-methylbut-2-enyl diphosphate + 2 reduced [2Fe-2S]-[ferredoxin] + 2 H(+)</text>
        <dbReference type="Rhea" id="RHEA:24488"/>
        <dbReference type="Rhea" id="RHEA-COMP:10000"/>
        <dbReference type="Rhea" id="RHEA-COMP:10001"/>
        <dbReference type="ChEBI" id="CHEBI:15377"/>
        <dbReference type="ChEBI" id="CHEBI:15378"/>
        <dbReference type="ChEBI" id="CHEBI:33737"/>
        <dbReference type="ChEBI" id="CHEBI:33738"/>
        <dbReference type="ChEBI" id="CHEBI:128753"/>
        <dbReference type="ChEBI" id="CHEBI:128769"/>
        <dbReference type="EC" id="1.17.7.4"/>
    </reaction>
</comment>
<feature type="binding site" evidence="5">
    <location>
        <position position="198"/>
    </location>
    <ligand>
        <name>[4Fe-4S] cluster</name>
        <dbReference type="ChEBI" id="CHEBI:49883"/>
    </ligand>
</feature>
<feature type="binding site" evidence="5">
    <location>
        <position position="226"/>
    </location>
    <ligand>
        <name>isopentenyl diphosphate</name>
        <dbReference type="ChEBI" id="CHEBI:128769"/>
    </ligand>
</feature>
<organism evidence="6 7">
    <name type="scientific">Acinetobacter pollinis</name>
    <dbReference type="NCBI Taxonomy" id="2605270"/>
    <lineage>
        <taxon>Bacteria</taxon>
        <taxon>Pseudomonadati</taxon>
        <taxon>Pseudomonadota</taxon>
        <taxon>Gammaproteobacteria</taxon>
        <taxon>Moraxellales</taxon>
        <taxon>Moraxellaceae</taxon>
        <taxon>Acinetobacter</taxon>
    </lineage>
</organism>
<dbReference type="Pfam" id="PF02401">
    <property type="entry name" value="LYTB"/>
    <property type="match status" value="1"/>
</dbReference>
<keyword evidence="5 6" id="KW-0560">Oxidoreductase</keyword>
<comment type="pathway">
    <text evidence="5">Isoprenoid biosynthesis; isopentenyl diphosphate biosynthesis via DXP pathway; isopentenyl diphosphate from 1-deoxy-D-xylulose 5-phosphate: step 6/6.</text>
</comment>
<feature type="binding site" evidence="5">
    <location>
        <position position="227"/>
    </location>
    <ligand>
        <name>(2E)-4-hydroxy-3-methylbut-2-enyl diphosphate</name>
        <dbReference type="ChEBI" id="CHEBI:128753"/>
    </ligand>
</feature>
<feature type="binding site" evidence="5">
    <location>
        <position position="228"/>
    </location>
    <ligand>
        <name>dimethylallyl diphosphate</name>
        <dbReference type="ChEBI" id="CHEBI:57623"/>
    </ligand>
</feature>
<keyword evidence="1 5" id="KW-0004">4Fe-4S</keyword>
<evidence type="ECO:0000256" key="4">
    <source>
        <dbReference type="ARBA" id="ARBA00023014"/>
    </source>
</evidence>
<dbReference type="Proteomes" id="UP001339883">
    <property type="component" value="Unassembled WGS sequence"/>
</dbReference>
<reference evidence="6 7" key="1">
    <citation type="submission" date="2019-08" db="EMBL/GenBank/DDBJ databases">
        <title>Five species of Acinetobacter isolated from floral nectar and animal pollinators.</title>
        <authorList>
            <person name="Hendry T.A."/>
        </authorList>
    </citation>
    <scope>NUCLEOTIDE SEQUENCE [LARGE SCALE GENOMIC DNA]</scope>
    <source>
        <strain evidence="6 7">MD18.27</strain>
    </source>
</reference>
<dbReference type="EMBL" id="VTDN01000004">
    <property type="protein sequence ID" value="MEB5476683.1"/>
    <property type="molecule type" value="Genomic_DNA"/>
</dbReference>
<comment type="function">
    <text evidence="5">Catalyzes the conversion of 1-hydroxy-2-methyl-2-(E)-butenyl 4-diphosphate (HMBPP) into a mixture of isopentenyl diphosphate (IPP) and dimethylallyl diphosphate (DMAPP). Acts in the terminal step of the DOXP/MEP pathway for isoprenoid precursor biosynthesis.</text>
</comment>
<feature type="binding site" evidence="5">
    <location>
        <position position="41"/>
    </location>
    <ligand>
        <name>isopentenyl diphosphate</name>
        <dbReference type="ChEBI" id="CHEBI:128769"/>
    </ligand>
</feature>
<comment type="catalytic activity">
    <reaction evidence="5">
        <text>dimethylallyl diphosphate + 2 oxidized [2Fe-2S]-[ferredoxin] + H2O = (2E)-4-hydroxy-3-methylbut-2-enyl diphosphate + 2 reduced [2Fe-2S]-[ferredoxin] + 2 H(+)</text>
        <dbReference type="Rhea" id="RHEA:24825"/>
        <dbReference type="Rhea" id="RHEA-COMP:10000"/>
        <dbReference type="Rhea" id="RHEA-COMP:10001"/>
        <dbReference type="ChEBI" id="CHEBI:15377"/>
        <dbReference type="ChEBI" id="CHEBI:15378"/>
        <dbReference type="ChEBI" id="CHEBI:33737"/>
        <dbReference type="ChEBI" id="CHEBI:33738"/>
        <dbReference type="ChEBI" id="CHEBI:57623"/>
        <dbReference type="ChEBI" id="CHEBI:128753"/>
        <dbReference type="EC" id="1.17.7.4"/>
    </reaction>
</comment>
<dbReference type="Gene3D" id="3.40.50.11270">
    <property type="match status" value="1"/>
</dbReference>
<accession>A0ABU6DS88</accession>
<feature type="binding site" evidence="5">
    <location>
        <position position="226"/>
    </location>
    <ligand>
        <name>(2E)-4-hydroxy-3-methylbut-2-enyl diphosphate</name>
        <dbReference type="ChEBI" id="CHEBI:128753"/>
    </ligand>
</feature>
<protein>
    <recommendedName>
        <fullName evidence="5">4-hydroxy-3-methylbut-2-enyl diphosphate reductase</fullName>
        <shortName evidence="5">HMBPP reductase</shortName>
        <ecNumber evidence="5">1.17.7.4</ecNumber>
    </recommendedName>
</protein>
<proteinExistence type="inferred from homology"/>
<dbReference type="NCBIfam" id="NF002188">
    <property type="entry name" value="PRK01045.1-2"/>
    <property type="match status" value="1"/>
</dbReference>
<dbReference type="PANTHER" id="PTHR30426">
    <property type="entry name" value="4-HYDROXY-3-METHYLBUT-2-ENYL DIPHOSPHATE REDUCTASE"/>
    <property type="match status" value="1"/>
</dbReference>
<dbReference type="Gene3D" id="3.40.1010.20">
    <property type="entry name" value="4-hydroxy-3-methylbut-2-enyl diphosphate reductase, catalytic domain"/>
    <property type="match status" value="2"/>
</dbReference>
<feature type="binding site" evidence="5">
    <location>
        <position position="74"/>
    </location>
    <ligand>
        <name>(2E)-4-hydroxy-3-methylbut-2-enyl diphosphate</name>
        <dbReference type="ChEBI" id="CHEBI:128753"/>
    </ligand>
</feature>